<dbReference type="InParanoid" id="K0KM50"/>
<reference evidence="6 7" key="1">
    <citation type="journal article" date="2012" name="Eukaryot. Cell">
        <title>Draft genome sequence of Wickerhamomyces ciferrii NRRL Y-1031 F-60-10.</title>
        <authorList>
            <person name="Schneider J."/>
            <person name="Andrea H."/>
            <person name="Blom J."/>
            <person name="Jaenicke S."/>
            <person name="Ruckert C."/>
            <person name="Schorsch C."/>
            <person name="Szczepanowski R."/>
            <person name="Farwick M."/>
            <person name="Goesmann A."/>
            <person name="Puhler A."/>
            <person name="Schaffer S."/>
            <person name="Tauch A."/>
            <person name="Kohler T."/>
            <person name="Brinkrolf K."/>
        </authorList>
    </citation>
    <scope>NUCLEOTIDE SEQUENCE [LARGE SCALE GENOMIC DNA]</scope>
    <source>
        <strain evidence="7">ATCC 14091 / BCRC 22168 / CBS 111 / JCM 3599 / NBRC 0793 / NRRL Y-1031 F-60-10</strain>
    </source>
</reference>
<dbReference type="EMBL" id="CAIF01000108">
    <property type="protein sequence ID" value="CCH44076.1"/>
    <property type="molecule type" value="Genomic_DNA"/>
</dbReference>
<dbReference type="GO" id="GO:0016020">
    <property type="term" value="C:membrane"/>
    <property type="evidence" value="ECO:0007669"/>
    <property type="project" value="UniProtKB-SubCell"/>
</dbReference>
<dbReference type="FunCoup" id="K0KM50">
    <property type="interactions" value="193"/>
</dbReference>
<keyword evidence="4" id="KW-1133">Transmembrane helix</keyword>
<dbReference type="InterPro" id="IPR050327">
    <property type="entry name" value="Proton-linked_MCT"/>
</dbReference>
<evidence type="ECO:0000256" key="1">
    <source>
        <dbReference type="ARBA" id="ARBA00004141"/>
    </source>
</evidence>
<accession>K0KM50</accession>
<feature type="transmembrane region" description="Helical" evidence="4">
    <location>
        <begin position="312"/>
        <end position="333"/>
    </location>
</feature>
<feature type="transmembrane region" description="Helical" evidence="4">
    <location>
        <begin position="133"/>
        <end position="155"/>
    </location>
</feature>
<proteinExistence type="inferred from homology"/>
<evidence type="ECO:0000256" key="3">
    <source>
        <dbReference type="SAM" id="MobiDB-lite"/>
    </source>
</evidence>
<keyword evidence="4" id="KW-0812">Transmembrane</keyword>
<dbReference type="PROSITE" id="PS50850">
    <property type="entry name" value="MFS"/>
    <property type="match status" value="1"/>
</dbReference>
<dbReference type="Proteomes" id="UP000009328">
    <property type="component" value="Unassembled WGS sequence"/>
</dbReference>
<feature type="transmembrane region" description="Helical" evidence="4">
    <location>
        <begin position="92"/>
        <end position="113"/>
    </location>
</feature>
<feature type="transmembrane region" description="Helical" evidence="4">
    <location>
        <begin position="473"/>
        <end position="494"/>
    </location>
</feature>
<dbReference type="InterPro" id="IPR020846">
    <property type="entry name" value="MFS_dom"/>
</dbReference>
<comment type="similarity">
    <text evidence="2">Belongs to the major facilitator superfamily. Monocarboxylate porter (TC 2.A.1.13) family.</text>
</comment>
<evidence type="ECO:0000313" key="7">
    <source>
        <dbReference type="Proteomes" id="UP000009328"/>
    </source>
</evidence>
<dbReference type="InterPro" id="IPR011701">
    <property type="entry name" value="MFS"/>
</dbReference>
<dbReference type="AlphaFoldDB" id="K0KM50"/>
<dbReference type="GO" id="GO:0022857">
    <property type="term" value="F:transmembrane transporter activity"/>
    <property type="evidence" value="ECO:0007669"/>
    <property type="project" value="InterPro"/>
</dbReference>
<keyword evidence="4" id="KW-0472">Membrane</keyword>
<name>K0KM50_WICCF</name>
<evidence type="ECO:0000256" key="4">
    <source>
        <dbReference type="SAM" id="Phobius"/>
    </source>
</evidence>
<feature type="transmembrane region" description="Helical" evidence="4">
    <location>
        <begin position="345"/>
        <end position="364"/>
    </location>
</feature>
<feature type="domain" description="Major facilitator superfamily (MFS) profile" evidence="5">
    <location>
        <begin position="91"/>
        <end position="494"/>
    </location>
</feature>
<keyword evidence="7" id="KW-1185">Reference proteome</keyword>
<dbReference type="Pfam" id="PF07690">
    <property type="entry name" value="MFS_1"/>
    <property type="match status" value="1"/>
</dbReference>
<sequence>MSLPLPQPSLKKVDRYEAEKTIELNTIDTNNSLTGIGSKSTGIVTGSGFTKNPSTGGEGEGSDHQPETHELNEDEIPLVNEDLEFPEGGLQAYLVVFGSFMGLVPVFGLINSAGAIENYVASHQLSALSPSSVSWIFSLNIFIQCCIGVFSGSIFDKHGSRILLSIGSVFFCGGLFATGNCKTVYQFVLAYGVVNGFGSGLMMSPLVSVVSHYFKKKRATYVSIASIGGSVGGIVMPLMLRALYPKVGFAWAMRCLAFICMFSLIFPLIFAKERIRNVAKVRNVSHLPLHKRIFHSYIKDVFDYKLLFEVKFIFCALAVALAESSLIICSIYFPSYTIMRGYGENTSYLLLTVINSAGILGRYLPGYIADKFLGSFNVAMITLSGCVILSLALWLPFGYSLKVLYTYAAFYGLCSGSILSISPSCCGQISRTDEFGKRYSTMFLMAALAMLGLLPLGGAIIGDGTVRHYNNFIVYLSMLTVGAICCYGVSRYSVVGFKLCKF</sequence>
<dbReference type="CDD" id="cd17352">
    <property type="entry name" value="MFS_MCT_SLC16"/>
    <property type="match status" value="1"/>
</dbReference>
<dbReference type="Gene3D" id="1.20.1250.20">
    <property type="entry name" value="MFS general substrate transporter like domains"/>
    <property type="match status" value="1"/>
</dbReference>
<feature type="transmembrane region" description="Helical" evidence="4">
    <location>
        <begin position="162"/>
        <end position="179"/>
    </location>
</feature>
<feature type="transmembrane region" description="Helical" evidence="4">
    <location>
        <begin position="442"/>
        <end position="461"/>
    </location>
</feature>
<comment type="subcellular location">
    <subcellularLocation>
        <location evidence="1">Membrane</location>
        <topology evidence="1">Multi-pass membrane protein</topology>
    </subcellularLocation>
</comment>
<feature type="transmembrane region" description="Helical" evidence="4">
    <location>
        <begin position="185"/>
        <end position="207"/>
    </location>
</feature>
<feature type="region of interest" description="Disordered" evidence="3">
    <location>
        <begin position="44"/>
        <end position="69"/>
    </location>
</feature>
<comment type="caution">
    <text evidence="6">The sequence shown here is derived from an EMBL/GenBank/DDBJ whole genome shotgun (WGS) entry which is preliminary data.</text>
</comment>
<dbReference type="SUPFAM" id="SSF103473">
    <property type="entry name" value="MFS general substrate transporter"/>
    <property type="match status" value="1"/>
</dbReference>
<feature type="transmembrane region" description="Helical" evidence="4">
    <location>
        <begin position="403"/>
        <end position="421"/>
    </location>
</feature>
<protein>
    <submittedName>
        <fullName evidence="6">Transporter MCH4</fullName>
    </submittedName>
</protein>
<dbReference type="InterPro" id="IPR036259">
    <property type="entry name" value="MFS_trans_sf"/>
</dbReference>
<gene>
    <name evidence="6" type="ORF">BN7_3635</name>
</gene>
<feature type="transmembrane region" description="Helical" evidence="4">
    <location>
        <begin position="251"/>
        <end position="270"/>
    </location>
</feature>
<feature type="compositionally biased region" description="Polar residues" evidence="3">
    <location>
        <begin position="44"/>
        <end position="55"/>
    </location>
</feature>
<organism evidence="6 7">
    <name type="scientific">Wickerhamomyces ciferrii (strain ATCC 14091 / BCRC 22168 / CBS 111 / JCM 3599 / NBRC 0793 / NRRL Y-1031 F-60-10)</name>
    <name type="common">Yeast</name>
    <name type="synonym">Pichia ciferrii</name>
    <dbReference type="NCBI Taxonomy" id="1206466"/>
    <lineage>
        <taxon>Eukaryota</taxon>
        <taxon>Fungi</taxon>
        <taxon>Dikarya</taxon>
        <taxon>Ascomycota</taxon>
        <taxon>Saccharomycotina</taxon>
        <taxon>Saccharomycetes</taxon>
        <taxon>Phaffomycetales</taxon>
        <taxon>Wickerhamomycetaceae</taxon>
        <taxon>Wickerhamomyces</taxon>
    </lineage>
</organism>
<dbReference type="HOGENOM" id="CLU_001265_1_0_1"/>
<dbReference type="PANTHER" id="PTHR11360">
    <property type="entry name" value="MONOCARBOXYLATE TRANSPORTER"/>
    <property type="match status" value="1"/>
</dbReference>
<feature type="transmembrane region" description="Helical" evidence="4">
    <location>
        <begin position="219"/>
        <end position="239"/>
    </location>
</feature>
<evidence type="ECO:0000256" key="2">
    <source>
        <dbReference type="ARBA" id="ARBA00006727"/>
    </source>
</evidence>
<dbReference type="PANTHER" id="PTHR11360:SF177">
    <property type="entry name" value="RIBOFLAVIN TRANSPORTER MCH5"/>
    <property type="match status" value="1"/>
</dbReference>
<evidence type="ECO:0000259" key="5">
    <source>
        <dbReference type="PROSITE" id="PS50850"/>
    </source>
</evidence>
<dbReference type="eggNOG" id="KOG2504">
    <property type="taxonomic scope" value="Eukaryota"/>
</dbReference>
<feature type="transmembrane region" description="Helical" evidence="4">
    <location>
        <begin position="376"/>
        <end position="397"/>
    </location>
</feature>
<dbReference type="GO" id="GO:0032218">
    <property type="term" value="P:riboflavin transport"/>
    <property type="evidence" value="ECO:0007669"/>
    <property type="project" value="TreeGrafter"/>
</dbReference>
<evidence type="ECO:0000313" key="6">
    <source>
        <dbReference type="EMBL" id="CCH44076.1"/>
    </source>
</evidence>